<keyword evidence="5" id="KW-0472">Membrane</keyword>
<evidence type="ECO:0000256" key="5">
    <source>
        <dbReference type="SAM" id="Phobius"/>
    </source>
</evidence>
<dbReference type="Gene3D" id="1.10.287.130">
    <property type="match status" value="1"/>
</dbReference>
<sequence length="543" mass="60803">MQQKDQSLPKKITSGRLGKKFAILIILFSSCFTLLSTSLQLGLDYRADISRIEQQFQNIQTSYLQAITLSVWSLDDSQIETQLVGLSQLPDIEYVSIIVDGEINWEVGEARSAANRTVDLPLDYTAPGISSQNIGSLRVTASIDNVYQRLINKAGVILISNGIKTFLVSGFILLLVWFYFNRHLKTISDYLKDIDLTRTVEPLQLKKKTAPAKEDEIDNVANTINQMCRSLHKSYEELNQNKLHLQELVKERDALLVSEREHKEHLEEKVTERTQQLQDSMNNLRSAQDLLVETEKMAALGNMVAGVAHEINTPIGVCRTAASFQADHSKIIRDKLKSSTLTQSDLNDFLDGVDESSTLFETNIVKASKLISSFKQIATDQSYDACQHFTFDEYLESSIQTILPQYKHSNVNFSIDVEPDIEMESYPGAYHQILSNLINNTTLHGFDKETGGTISISGRSDNGDLILDYRDDGRGLSSEEAKKLFEPFFTTKRGKGGSGLGMSIVYNIVARQLGGRISLQDSDKGIHVRIQTPLIVKKALPDE</sequence>
<keyword evidence="3" id="KW-0597">Phosphoprotein</keyword>
<dbReference type="PANTHER" id="PTHR43065:SF47">
    <property type="match status" value="1"/>
</dbReference>
<evidence type="ECO:0000256" key="3">
    <source>
        <dbReference type="ARBA" id="ARBA00022553"/>
    </source>
</evidence>
<evidence type="ECO:0000313" key="8">
    <source>
        <dbReference type="Proteomes" id="UP000002171"/>
    </source>
</evidence>
<dbReference type="SUPFAM" id="SSF47384">
    <property type="entry name" value="Homodimeric domain of signal transducing histidine kinase"/>
    <property type="match status" value="1"/>
</dbReference>
<organism evidence="7 8">
    <name type="scientific">Neptuniibacter caesariensis</name>
    <dbReference type="NCBI Taxonomy" id="207954"/>
    <lineage>
        <taxon>Bacteria</taxon>
        <taxon>Pseudomonadati</taxon>
        <taxon>Pseudomonadota</taxon>
        <taxon>Gammaproteobacteria</taxon>
        <taxon>Oceanospirillales</taxon>
        <taxon>Oceanospirillaceae</taxon>
        <taxon>Neptuniibacter</taxon>
    </lineage>
</organism>
<feature type="domain" description="Histidine kinase" evidence="6">
    <location>
        <begin position="306"/>
        <end position="536"/>
    </location>
</feature>
<reference evidence="7 8" key="1">
    <citation type="submission" date="2006-02" db="EMBL/GenBank/DDBJ databases">
        <authorList>
            <person name="Pinhassi J."/>
            <person name="Pedros-Alio C."/>
            <person name="Ferriera S."/>
            <person name="Johnson J."/>
            <person name="Kravitz S."/>
            <person name="Halpern A."/>
            <person name="Remington K."/>
            <person name="Beeson K."/>
            <person name="Tran B."/>
            <person name="Rogers Y.-H."/>
            <person name="Friedman R."/>
            <person name="Venter J.C."/>
        </authorList>
    </citation>
    <scope>NUCLEOTIDE SEQUENCE [LARGE SCALE GENOMIC DNA]</scope>
    <source>
        <strain evidence="7 8">MED92</strain>
    </source>
</reference>
<dbReference type="InterPro" id="IPR033414">
    <property type="entry name" value="Sensor_dom"/>
</dbReference>
<dbReference type="InterPro" id="IPR036890">
    <property type="entry name" value="HATPase_C_sf"/>
</dbReference>
<dbReference type="PANTHER" id="PTHR43065">
    <property type="entry name" value="SENSOR HISTIDINE KINASE"/>
    <property type="match status" value="1"/>
</dbReference>
<dbReference type="OrthoDB" id="1931120at2"/>
<keyword evidence="4" id="KW-0175">Coiled coil</keyword>
<dbReference type="InterPro" id="IPR004358">
    <property type="entry name" value="Sig_transdc_His_kin-like_C"/>
</dbReference>
<dbReference type="InterPro" id="IPR036097">
    <property type="entry name" value="HisK_dim/P_sf"/>
</dbReference>
<dbReference type="Proteomes" id="UP000002171">
    <property type="component" value="Unassembled WGS sequence"/>
</dbReference>
<dbReference type="CDD" id="cd00082">
    <property type="entry name" value="HisKA"/>
    <property type="match status" value="1"/>
</dbReference>
<keyword evidence="7" id="KW-0808">Transferase</keyword>
<keyword evidence="7" id="KW-0418">Kinase</keyword>
<name>A0A7U8GSL7_NEPCE</name>
<evidence type="ECO:0000256" key="1">
    <source>
        <dbReference type="ARBA" id="ARBA00000085"/>
    </source>
</evidence>
<dbReference type="InterPro" id="IPR003594">
    <property type="entry name" value="HATPase_dom"/>
</dbReference>
<dbReference type="AlphaFoldDB" id="A0A7U8GSL7"/>
<evidence type="ECO:0000259" key="6">
    <source>
        <dbReference type="PROSITE" id="PS50109"/>
    </source>
</evidence>
<accession>A0A7U8GSL7</accession>
<dbReference type="PROSITE" id="PS50109">
    <property type="entry name" value="HIS_KIN"/>
    <property type="match status" value="1"/>
</dbReference>
<dbReference type="SUPFAM" id="SSF55874">
    <property type="entry name" value="ATPase domain of HSP90 chaperone/DNA topoisomerase II/histidine kinase"/>
    <property type="match status" value="1"/>
</dbReference>
<dbReference type="Pfam" id="PF17149">
    <property type="entry name" value="CHASE5"/>
    <property type="match status" value="1"/>
</dbReference>
<comment type="caution">
    <text evidence="7">The sequence shown here is derived from an EMBL/GenBank/DDBJ whole genome shotgun (WGS) entry which is preliminary data.</text>
</comment>
<dbReference type="PROSITE" id="PS51257">
    <property type="entry name" value="PROKAR_LIPOPROTEIN"/>
    <property type="match status" value="1"/>
</dbReference>
<dbReference type="EMBL" id="AAOW01000002">
    <property type="protein sequence ID" value="EAR62622.1"/>
    <property type="molecule type" value="Genomic_DNA"/>
</dbReference>
<comment type="catalytic activity">
    <reaction evidence="1">
        <text>ATP + protein L-histidine = ADP + protein N-phospho-L-histidine.</text>
        <dbReference type="EC" id="2.7.13.3"/>
    </reaction>
</comment>
<keyword evidence="5" id="KW-0812">Transmembrane</keyword>
<keyword evidence="5" id="KW-1133">Transmembrane helix</keyword>
<feature type="coiled-coil region" evidence="4">
    <location>
        <begin position="263"/>
        <end position="297"/>
    </location>
</feature>
<dbReference type="GO" id="GO:0000155">
    <property type="term" value="F:phosphorelay sensor kinase activity"/>
    <property type="evidence" value="ECO:0007669"/>
    <property type="project" value="InterPro"/>
</dbReference>
<protein>
    <recommendedName>
        <fullName evidence="2">histidine kinase</fullName>
        <ecNumber evidence="2">2.7.13.3</ecNumber>
    </recommendedName>
</protein>
<dbReference type="SMART" id="SM00387">
    <property type="entry name" value="HATPase_c"/>
    <property type="match status" value="1"/>
</dbReference>
<feature type="transmembrane region" description="Helical" evidence="5">
    <location>
        <begin position="21"/>
        <end position="41"/>
    </location>
</feature>
<dbReference type="Pfam" id="PF02518">
    <property type="entry name" value="HATPase_c"/>
    <property type="match status" value="1"/>
</dbReference>
<evidence type="ECO:0000313" key="7">
    <source>
        <dbReference type="EMBL" id="EAR62622.1"/>
    </source>
</evidence>
<evidence type="ECO:0000256" key="4">
    <source>
        <dbReference type="SAM" id="Coils"/>
    </source>
</evidence>
<dbReference type="InterPro" id="IPR005467">
    <property type="entry name" value="His_kinase_dom"/>
</dbReference>
<dbReference type="InterPro" id="IPR003661">
    <property type="entry name" value="HisK_dim/P_dom"/>
</dbReference>
<dbReference type="EC" id="2.7.13.3" evidence="2"/>
<proteinExistence type="predicted"/>
<feature type="transmembrane region" description="Helical" evidence="5">
    <location>
        <begin position="154"/>
        <end position="180"/>
    </location>
</feature>
<dbReference type="RefSeq" id="WP_007021640.1">
    <property type="nucleotide sequence ID" value="NZ_CH724126.1"/>
</dbReference>
<dbReference type="Gene3D" id="3.30.565.10">
    <property type="entry name" value="Histidine kinase-like ATPase, C-terminal domain"/>
    <property type="match status" value="1"/>
</dbReference>
<dbReference type="PRINTS" id="PR00344">
    <property type="entry name" value="BCTRLSENSOR"/>
</dbReference>
<keyword evidence="8" id="KW-1185">Reference proteome</keyword>
<evidence type="ECO:0000256" key="2">
    <source>
        <dbReference type="ARBA" id="ARBA00012438"/>
    </source>
</evidence>
<gene>
    <name evidence="7" type="ORF">MED92_05873</name>
</gene>